<organism evidence="1 2">
    <name type="scientific">Roseateles hydrophilus</name>
    <dbReference type="NCBI Taxonomy" id="2975054"/>
    <lineage>
        <taxon>Bacteria</taxon>
        <taxon>Pseudomonadati</taxon>
        <taxon>Pseudomonadota</taxon>
        <taxon>Betaproteobacteria</taxon>
        <taxon>Burkholderiales</taxon>
        <taxon>Sphaerotilaceae</taxon>
        <taxon>Roseateles</taxon>
    </lineage>
</organism>
<gene>
    <name evidence="1" type="ORF">NYO99_00090</name>
</gene>
<sequence>MAELCLQGLDDCATHERLLARFDALPLGHSLDLLASDDPHALFFQLASARPGQFDWRYLSQGPAQWRVRLLHIAPAQIRPYQASCPCSLRGGR</sequence>
<accession>A0ACC6C4Q9</accession>
<evidence type="ECO:0000313" key="2">
    <source>
        <dbReference type="Proteomes" id="UP001076464"/>
    </source>
</evidence>
<dbReference type="Proteomes" id="UP001076464">
    <property type="component" value="Unassembled WGS sequence"/>
</dbReference>
<keyword evidence="2" id="KW-1185">Reference proteome</keyword>
<dbReference type="EMBL" id="JAPPUY010000001">
    <property type="protein sequence ID" value="MCY4743366.1"/>
    <property type="molecule type" value="Genomic_DNA"/>
</dbReference>
<evidence type="ECO:0000313" key="1">
    <source>
        <dbReference type="EMBL" id="MCY4743366.1"/>
    </source>
</evidence>
<proteinExistence type="predicted"/>
<reference evidence="1" key="1">
    <citation type="submission" date="2022-08" db="EMBL/GenBank/DDBJ databases">
        <title>Genome sequencing of Pelomonas sp. UHG3.</title>
        <authorList>
            <person name="So Y."/>
        </authorList>
    </citation>
    <scope>NUCLEOTIDE SEQUENCE</scope>
    <source>
        <strain evidence="1">UHG3</strain>
    </source>
</reference>
<protein>
    <submittedName>
        <fullName evidence="1">DUF2249 domain-containing protein</fullName>
    </submittedName>
</protein>
<name>A0ACC6C4Q9_9BURK</name>
<comment type="caution">
    <text evidence="1">The sequence shown here is derived from an EMBL/GenBank/DDBJ whole genome shotgun (WGS) entry which is preliminary data.</text>
</comment>